<protein>
    <recommendedName>
        <fullName evidence="2">C2H2-type domain-containing protein</fullName>
    </recommendedName>
</protein>
<evidence type="ECO:0000256" key="1">
    <source>
        <dbReference type="PROSITE-ProRule" id="PRU00042"/>
    </source>
</evidence>
<dbReference type="EMBL" id="LT553539">
    <property type="protein sequence ID" value="SAM01614.1"/>
    <property type="molecule type" value="Genomic_DNA"/>
</dbReference>
<evidence type="ECO:0000313" key="3">
    <source>
        <dbReference type="EMBL" id="SAM01614.1"/>
    </source>
</evidence>
<reference evidence="3" key="1">
    <citation type="submission" date="2016-04" db="EMBL/GenBank/DDBJ databases">
        <authorList>
            <person name="Evans L.H."/>
            <person name="Alamgir A."/>
            <person name="Owens N."/>
            <person name="Weber N.D."/>
            <person name="Virtaneva K."/>
            <person name="Barbian K."/>
            <person name="Babar A."/>
            <person name="Rosenke K."/>
        </authorList>
    </citation>
    <scope>NUCLEOTIDE SEQUENCE [LARGE SCALE GENOMIC DNA]</scope>
    <source>
        <strain evidence="3">CBS 101.48</strain>
    </source>
</reference>
<dbReference type="PROSITE" id="PS00028">
    <property type="entry name" value="ZINC_FINGER_C2H2_1"/>
    <property type="match status" value="2"/>
</dbReference>
<dbReference type="GO" id="GO:0008270">
    <property type="term" value="F:zinc ion binding"/>
    <property type="evidence" value="ECO:0007669"/>
    <property type="project" value="UniProtKB-KW"/>
</dbReference>
<sequence>MLAVIPNLAPPFHNSTPDSICAMDHDFQEPADGAYYDPNNHLIDYRDDDEEHNAMTSDSASSPVTQYFLANPWTAADDFLAHATSFALATDSPTAIAIAAAIASPGTAASPTNIAIDLTPAGLNSFLMDDLDEIMSHERCICSDCWCCFTRPQDLNRHRNAKHTHEVNHRCPFPGCSGRFARLDVLRRHLTNVHQRS</sequence>
<dbReference type="Gene3D" id="3.30.160.60">
    <property type="entry name" value="Classic Zinc Finger"/>
    <property type="match status" value="1"/>
</dbReference>
<dbReference type="SMART" id="SM00355">
    <property type="entry name" value="ZnF_C2H2"/>
    <property type="match status" value="2"/>
</dbReference>
<dbReference type="PROSITE" id="PS50157">
    <property type="entry name" value="ZINC_FINGER_C2H2_2"/>
    <property type="match status" value="2"/>
</dbReference>
<keyword evidence="1" id="KW-0479">Metal-binding</keyword>
<organism evidence="3">
    <name type="scientific">Absidia glauca</name>
    <name type="common">Pin mould</name>
    <dbReference type="NCBI Taxonomy" id="4829"/>
    <lineage>
        <taxon>Eukaryota</taxon>
        <taxon>Fungi</taxon>
        <taxon>Fungi incertae sedis</taxon>
        <taxon>Mucoromycota</taxon>
        <taxon>Mucoromycotina</taxon>
        <taxon>Mucoromycetes</taxon>
        <taxon>Mucorales</taxon>
        <taxon>Cunninghamellaceae</taxon>
        <taxon>Absidia</taxon>
    </lineage>
</organism>
<keyword evidence="1" id="KW-0863">Zinc-finger</keyword>
<proteinExistence type="predicted"/>
<feature type="domain" description="C2H2-type" evidence="2">
    <location>
        <begin position="140"/>
        <end position="168"/>
    </location>
</feature>
<accession>A0A163JPB7</accession>
<dbReference type="InParanoid" id="A0A163JPB7"/>
<dbReference type="OrthoDB" id="3176202at2759"/>
<gene>
    <name evidence="3" type="primary">ABSGL_07357.1 scaffold 8789</name>
</gene>
<keyword evidence="1" id="KW-0862">Zinc</keyword>
<feature type="domain" description="C2H2-type" evidence="2">
    <location>
        <begin position="169"/>
        <end position="197"/>
    </location>
</feature>
<name>A0A163JPB7_ABSGL</name>
<dbReference type="InterPro" id="IPR013087">
    <property type="entry name" value="Znf_C2H2_type"/>
</dbReference>
<dbReference type="Proteomes" id="UP000078561">
    <property type="component" value="Unassembled WGS sequence"/>
</dbReference>
<evidence type="ECO:0000313" key="4">
    <source>
        <dbReference type="Proteomes" id="UP000078561"/>
    </source>
</evidence>
<dbReference type="AlphaFoldDB" id="A0A163JPB7"/>
<keyword evidence="4" id="KW-1185">Reference proteome</keyword>
<evidence type="ECO:0000259" key="2">
    <source>
        <dbReference type="PROSITE" id="PS50157"/>
    </source>
</evidence>